<dbReference type="Proteomes" id="UP001458880">
    <property type="component" value="Unassembled WGS sequence"/>
</dbReference>
<feature type="compositionally biased region" description="Basic and acidic residues" evidence="1">
    <location>
        <begin position="17"/>
        <end position="26"/>
    </location>
</feature>
<accession>A0AAW1L364</accession>
<feature type="compositionally biased region" description="Acidic residues" evidence="1">
    <location>
        <begin position="176"/>
        <end position="186"/>
    </location>
</feature>
<feature type="region of interest" description="Disordered" evidence="1">
    <location>
        <begin position="325"/>
        <end position="350"/>
    </location>
</feature>
<protein>
    <submittedName>
        <fullName evidence="2">Uncharacterized protein</fullName>
    </submittedName>
</protein>
<dbReference type="AlphaFoldDB" id="A0AAW1L364"/>
<organism evidence="2 3">
    <name type="scientific">Popillia japonica</name>
    <name type="common">Japanese beetle</name>
    <dbReference type="NCBI Taxonomy" id="7064"/>
    <lineage>
        <taxon>Eukaryota</taxon>
        <taxon>Metazoa</taxon>
        <taxon>Ecdysozoa</taxon>
        <taxon>Arthropoda</taxon>
        <taxon>Hexapoda</taxon>
        <taxon>Insecta</taxon>
        <taxon>Pterygota</taxon>
        <taxon>Neoptera</taxon>
        <taxon>Endopterygota</taxon>
        <taxon>Coleoptera</taxon>
        <taxon>Polyphaga</taxon>
        <taxon>Scarabaeiformia</taxon>
        <taxon>Scarabaeidae</taxon>
        <taxon>Rutelinae</taxon>
        <taxon>Popillia</taxon>
    </lineage>
</organism>
<feature type="compositionally biased region" description="Low complexity" evidence="1">
    <location>
        <begin position="1"/>
        <end position="11"/>
    </location>
</feature>
<feature type="compositionally biased region" description="Basic residues" evidence="1">
    <location>
        <begin position="116"/>
        <end position="128"/>
    </location>
</feature>
<name>A0AAW1L364_POPJA</name>
<evidence type="ECO:0000313" key="2">
    <source>
        <dbReference type="EMBL" id="KAK9728140.1"/>
    </source>
</evidence>
<evidence type="ECO:0000256" key="1">
    <source>
        <dbReference type="SAM" id="MobiDB-lite"/>
    </source>
</evidence>
<evidence type="ECO:0000313" key="3">
    <source>
        <dbReference type="Proteomes" id="UP001458880"/>
    </source>
</evidence>
<feature type="region of interest" description="Disordered" evidence="1">
    <location>
        <begin position="363"/>
        <end position="383"/>
    </location>
</feature>
<keyword evidence="3" id="KW-1185">Reference proteome</keyword>
<feature type="compositionally biased region" description="Basic and acidic residues" evidence="1">
    <location>
        <begin position="328"/>
        <end position="344"/>
    </location>
</feature>
<gene>
    <name evidence="2" type="ORF">QE152_g18167</name>
</gene>
<reference evidence="2 3" key="1">
    <citation type="journal article" date="2024" name="BMC Genomics">
        <title>De novo assembly and annotation of Popillia japonica's genome with initial clues to its potential as an invasive pest.</title>
        <authorList>
            <person name="Cucini C."/>
            <person name="Boschi S."/>
            <person name="Funari R."/>
            <person name="Cardaioli E."/>
            <person name="Iannotti N."/>
            <person name="Marturano G."/>
            <person name="Paoli F."/>
            <person name="Bruttini M."/>
            <person name="Carapelli A."/>
            <person name="Frati F."/>
            <person name="Nardi F."/>
        </authorList>
    </citation>
    <scope>NUCLEOTIDE SEQUENCE [LARGE SCALE GENOMIC DNA]</scope>
    <source>
        <strain evidence="2">DMR45628</strain>
    </source>
</reference>
<dbReference type="EMBL" id="JASPKY010000172">
    <property type="protein sequence ID" value="KAK9728140.1"/>
    <property type="molecule type" value="Genomic_DNA"/>
</dbReference>
<comment type="caution">
    <text evidence="2">The sequence shown here is derived from an EMBL/GenBank/DDBJ whole genome shotgun (WGS) entry which is preliminary data.</text>
</comment>
<feature type="compositionally biased region" description="Polar residues" evidence="1">
    <location>
        <begin position="150"/>
        <end position="159"/>
    </location>
</feature>
<feature type="region of interest" description="Disordered" evidence="1">
    <location>
        <begin position="1"/>
        <end position="28"/>
    </location>
</feature>
<proteinExistence type="predicted"/>
<feature type="region of interest" description="Disordered" evidence="1">
    <location>
        <begin position="95"/>
        <end position="218"/>
    </location>
</feature>
<feature type="region of interest" description="Disordered" evidence="1">
    <location>
        <begin position="258"/>
        <end position="289"/>
    </location>
</feature>
<sequence>MKSRNSSNLHRLSLKYSDSDVRDVPQRNRRKPTNFSFIEKGAQIVQHYGALLKKIPYQFGDAEAYFKQTLRNYDDFDFRSLKFDSRTNLRNHRSLDNIKVSEKRKSHLGSGDSKGKSKTQLKLNRKKSTPSISSKPKSKPDEDELDIFYSPSSQLTGEKSPNMGEEGEETPFISDMMEESEMEEASPESAAPESTAQDDTATEDPLAETEQLVQQATEDLDKLEEENAVSGGEMMSSEPEGIDEKFEMTPIEDLMAVPMGDQPKVSPKPSAGKPLDTVPEMPEPSGKPTTENAILKEVAEAEAQCAEISAILVELRQRVAVLLSKPQRSPEEDRELEEKQRQLNEKMQLLEQKTKKVEMLMTRSKGQDFDQPQTEDALPKVII</sequence>